<keyword evidence="1 2" id="KW-0238">DNA-binding</keyword>
<name>A0A8J2ZZQ6_9BACL</name>
<keyword evidence="4" id="KW-0808">Transferase</keyword>
<feature type="DNA-binding region" description="H-T-H motif" evidence="2">
    <location>
        <begin position="28"/>
        <end position="47"/>
    </location>
</feature>
<dbReference type="GO" id="GO:0003677">
    <property type="term" value="F:DNA binding"/>
    <property type="evidence" value="ECO:0007669"/>
    <property type="project" value="UniProtKB-UniRule"/>
</dbReference>
<dbReference type="NCBIfam" id="TIGR02366">
    <property type="entry name" value="DHAK_reg"/>
    <property type="match status" value="1"/>
</dbReference>
<dbReference type="PROSITE" id="PS50977">
    <property type="entry name" value="HTH_TETR_2"/>
    <property type="match status" value="1"/>
</dbReference>
<feature type="domain" description="HTH tetR-type" evidence="3">
    <location>
        <begin position="5"/>
        <end position="65"/>
    </location>
</feature>
<dbReference type="Proteomes" id="UP000656813">
    <property type="component" value="Unassembled WGS sequence"/>
</dbReference>
<proteinExistence type="predicted"/>
<keyword evidence="4" id="KW-0418">Kinase</keyword>
<evidence type="ECO:0000313" key="5">
    <source>
        <dbReference type="Proteomes" id="UP000656813"/>
    </source>
</evidence>
<dbReference type="PANTHER" id="PTHR43479:SF7">
    <property type="entry name" value="TETR-FAMILY TRANSCRIPTIONAL REGULATOR"/>
    <property type="match status" value="1"/>
</dbReference>
<evidence type="ECO:0000259" key="3">
    <source>
        <dbReference type="PROSITE" id="PS50977"/>
    </source>
</evidence>
<dbReference type="AlphaFoldDB" id="A0A8J2ZZQ6"/>
<keyword evidence="5" id="KW-1185">Reference proteome</keyword>
<dbReference type="Pfam" id="PF00440">
    <property type="entry name" value="TetR_N"/>
    <property type="match status" value="1"/>
</dbReference>
<accession>A0A8J2ZZQ6</accession>
<dbReference type="PANTHER" id="PTHR43479">
    <property type="entry name" value="ACREF/ENVCD OPERON REPRESSOR-RELATED"/>
    <property type="match status" value="1"/>
</dbReference>
<dbReference type="InterPro" id="IPR001647">
    <property type="entry name" value="HTH_TetR"/>
</dbReference>
<dbReference type="SUPFAM" id="SSF46689">
    <property type="entry name" value="Homeodomain-like"/>
    <property type="match status" value="1"/>
</dbReference>
<dbReference type="InterPro" id="IPR012738">
    <property type="entry name" value="Tscrpt_reg_DhaS"/>
</dbReference>
<organism evidence="4 5">
    <name type="scientific">Pullulanibacillus pueri</name>
    <dbReference type="NCBI Taxonomy" id="1437324"/>
    <lineage>
        <taxon>Bacteria</taxon>
        <taxon>Bacillati</taxon>
        <taxon>Bacillota</taxon>
        <taxon>Bacilli</taxon>
        <taxon>Bacillales</taxon>
        <taxon>Sporolactobacillaceae</taxon>
        <taxon>Pullulanibacillus</taxon>
    </lineage>
</organism>
<gene>
    <name evidence="4" type="ORF">GCM10007096_39140</name>
</gene>
<dbReference type="Pfam" id="PF14278">
    <property type="entry name" value="TetR_C_8"/>
    <property type="match status" value="1"/>
</dbReference>
<sequence>MSASMITKKTIANALKKLMEKESFHKISVSDIMSACQMRRQTFYYHFQDKYELLSWIYKEETKENITDFLDYEKWEIIFDSLFYYFHKNQRFYRNTFKVTEQNSFQDYLFEHTKNLYIKIIDELLSESHLVMTGVIKQTLASFYSHGFVGTVKEWIENYCVVPPSDMALLMKHMINNQVVLLLQQTSDSSSLRG</sequence>
<dbReference type="InterPro" id="IPR039532">
    <property type="entry name" value="TetR_C_Firmicutes"/>
</dbReference>
<comment type="caution">
    <text evidence="4">The sequence shown here is derived from an EMBL/GenBank/DDBJ whole genome shotgun (WGS) entry which is preliminary data.</text>
</comment>
<dbReference type="EMBL" id="BMFV01000044">
    <property type="protein sequence ID" value="GGH87947.1"/>
    <property type="molecule type" value="Genomic_DNA"/>
</dbReference>
<reference evidence="4" key="2">
    <citation type="submission" date="2020-09" db="EMBL/GenBank/DDBJ databases">
        <authorList>
            <person name="Sun Q."/>
            <person name="Zhou Y."/>
        </authorList>
    </citation>
    <scope>NUCLEOTIDE SEQUENCE</scope>
    <source>
        <strain evidence="4">CGMCC 1.12777</strain>
    </source>
</reference>
<dbReference type="InterPro" id="IPR050624">
    <property type="entry name" value="HTH-type_Tx_Regulator"/>
</dbReference>
<dbReference type="GO" id="GO:0016301">
    <property type="term" value="F:kinase activity"/>
    <property type="evidence" value="ECO:0007669"/>
    <property type="project" value="UniProtKB-KW"/>
</dbReference>
<dbReference type="RefSeq" id="WP_188499066.1">
    <property type="nucleotide sequence ID" value="NZ_BMFV01000044.1"/>
</dbReference>
<evidence type="ECO:0000313" key="4">
    <source>
        <dbReference type="EMBL" id="GGH87947.1"/>
    </source>
</evidence>
<reference evidence="4" key="1">
    <citation type="journal article" date="2014" name="Int. J. Syst. Evol. Microbiol.">
        <title>Complete genome sequence of Corynebacterium casei LMG S-19264T (=DSM 44701T), isolated from a smear-ripened cheese.</title>
        <authorList>
            <consortium name="US DOE Joint Genome Institute (JGI-PGF)"/>
            <person name="Walter F."/>
            <person name="Albersmeier A."/>
            <person name="Kalinowski J."/>
            <person name="Ruckert C."/>
        </authorList>
    </citation>
    <scope>NUCLEOTIDE SEQUENCE</scope>
    <source>
        <strain evidence="4">CGMCC 1.12777</strain>
    </source>
</reference>
<evidence type="ECO:0000256" key="1">
    <source>
        <dbReference type="ARBA" id="ARBA00023125"/>
    </source>
</evidence>
<evidence type="ECO:0000256" key="2">
    <source>
        <dbReference type="PROSITE-ProRule" id="PRU00335"/>
    </source>
</evidence>
<dbReference type="InterPro" id="IPR009057">
    <property type="entry name" value="Homeodomain-like_sf"/>
</dbReference>
<dbReference type="Gene3D" id="1.10.357.10">
    <property type="entry name" value="Tetracycline Repressor, domain 2"/>
    <property type="match status" value="1"/>
</dbReference>
<protein>
    <submittedName>
        <fullName evidence="4">Dihydroxyacetone kinase transcriptional activator DhaS</fullName>
    </submittedName>
</protein>